<reference evidence="1" key="1">
    <citation type="submission" date="2020-07" db="EMBL/GenBank/DDBJ databases">
        <title>The High-quality genome of the commercially important snow crab, Chionoecetes opilio.</title>
        <authorList>
            <person name="Jeong J.-H."/>
            <person name="Ryu S."/>
        </authorList>
    </citation>
    <scope>NUCLEOTIDE SEQUENCE</scope>
    <source>
        <strain evidence="1">MADBK_172401_WGS</strain>
        <tissue evidence="1">Digestive gland</tissue>
    </source>
</reference>
<name>A0A8J5CKX7_CHIOP</name>
<dbReference type="Proteomes" id="UP000770661">
    <property type="component" value="Unassembled WGS sequence"/>
</dbReference>
<dbReference type="OrthoDB" id="6372711at2759"/>
<evidence type="ECO:0000313" key="1">
    <source>
        <dbReference type="EMBL" id="KAG0711602.1"/>
    </source>
</evidence>
<evidence type="ECO:0000313" key="2">
    <source>
        <dbReference type="Proteomes" id="UP000770661"/>
    </source>
</evidence>
<accession>A0A8J5CKX7</accession>
<protein>
    <submittedName>
        <fullName evidence="1">Uncharacterized protein</fullName>
    </submittedName>
</protein>
<keyword evidence="2" id="KW-1185">Reference proteome</keyword>
<dbReference type="EMBL" id="JACEEZ010023191">
    <property type="protein sequence ID" value="KAG0711602.1"/>
    <property type="molecule type" value="Genomic_DNA"/>
</dbReference>
<organism evidence="1 2">
    <name type="scientific">Chionoecetes opilio</name>
    <name type="common">Atlantic snow crab</name>
    <name type="synonym">Cancer opilio</name>
    <dbReference type="NCBI Taxonomy" id="41210"/>
    <lineage>
        <taxon>Eukaryota</taxon>
        <taxon>Metazoa</taxon>
        <taxon>Ecdysozoa</taxon>
        <taxon>Arthropoda</taxon>
        <taxon>Crustacea</taxon>
        <taxon>Multicrustacea</taxon>
        <taxon>Malacostraca</taxon>
        <taxon>Eumalacostraca</taxon>
        <taxon>Eucarida</taxon>
        <taxon>Decapoda</taxon>
        <taxon>Pleocyemata</taxon>
        <taxon>Brachyura</taxon>
        <taxon>Eubrachyura</taxon>
        <taxon>Majoidea</taxon>
        <taxon>Majidae</taxon>
        <taxon>Chionoecetes</taxon>
    </lineage>
</organism>
<sequence length="122" mass="13590">MRSSEAHFEVAFGENYHKLANIGSKWSLLVLHARISRVCRSHNKGCDMALSEVNITHLPLPLSTAKRLISRKCRSAWDRSLGDALRATSMGGTITGYCCDLDSHTMKSVKCLLNYIGSFFAR</sequence>
<comment type="caution">
    <text evidence="1">The sequence shown here is derived from an EMBL/GenBank/DDBJ whole genome shotgun (WGS) entry which is preliminary data.</text>
</comment>
<gene>
    <name evidence="1" type="ORF">GWK47_020280</name>
</gene>
<proteinExistence type="predicted"/>
<dbReference type="AlphaFoldDB" id="A0A8J5CKX7"/>